<dbReference type="PANTHER" id="PTHR34142">
    <property type="entry name" value="ENDO-BETA-1,4-GLUCANASE A"/>
    <property type="match status" value="1"/>
</dbReference>
<dbReference type="Gene3D" id="3.20.20.80">
    <property type="entry name" value="Glycosidases"/>
    <property type="match status" value="1"/>
</dbReference>
<reference evidence="6 7" key="1">
    <citation type="journal article" date="2015" name="Stand. Genomic Sci.">
        <title>Genomic Encyclopedia of Bacterial and Archaeal Type Strains, Phase III: the genomes of soil and plant-associated and newly described type strains.</title>
        <authorList>
            <person name="Whitman W.B."/>
            <person name="Woyke T."/>
            <person name="Klenk H.P."/>
            <person name="Zhou Y."/>
            <person name="Lilburn T.G."/>
            <person name="Beck B.J."/>
            <person name="De Vos P."/>
            <person name="Vandamme P."/>
            <person name="Eisen J.A."/>
            <person name="Garrity G."/>
            <person name="Hugenholtz P."/>
            <person name="Kyrpides N.C."/>
        </authorList>
    </citation>
    <scope>NUCLEOTIDE SEQUENCE [LARGE SCALE GENOMIC DNA]</scope>
    <source>
        <strain evidence="6 7">CGMCC 1.6858</strain>
    </source>
</reference>
<dbReference type="GO" id="GO:0009251">
    <property type="term" value="P:glucan catabolic process"/>
    <property type="evidence" value="ECO:0007669"/>
    <property type="project" value="TreeGrafter"/>
</dbReference>
<evidence type="ECO:0000256" key="4">
    <source>
        <dbReference type="SAM" id="MobiDB-lite"/>
    </source>
</evidence>
<feature type="compositionally biased region" description="Pro residues" evidence="4">
    <location>
        <begin position="338"/>
        <end position="347"/>
    </location>
</feature>
<comment type="caution">
    <text evidence="6">The sequence shown here is derived from an EMBL/GenBank/DDBJ whole genome shotgun (WGS) entry which is preliminary data.</text>
</comment>
<accession>A0A562Q6I9</accession>
<keyword evidence="7" id="KW-1185">Reference proteome</keyword>
<dbReference type="Pfam" id="PF00150">
    <property type="entry name" value="Cellulase"/>
    <property type="match status" value="1"/>
</dbReference>
<name>A0A562Q6I9_9PSED</name>
<keyword evidence="2 3" id="KW-0326">Glycosidase</keyword>
<dbReference type="RefSeq" id="WP_145144383.1">
    <property type="nucleotide sequence ID" value="NZ_VLKY01000012.1"/>
</dbReference>
<dbReference type="SUPFAM" id="SSF51445">
    <property type="entry name" value="(Trans)glycosidases"/>
    <property type="match status" value="1"/>
</dbReference>
<dbReference type="OrthoDB" id="9800955at2"/>
<dbReference type="EMBL" id="VLKY01000012">
    <property type="protein sequence ID" value="TWI52349.1"/>
    <property type="molecule type" value="Genomic_DNA"/>
</dbReference>
<dbReference type="AlphaFoldDB" id="A0A562Q6I9"/>
<evidence type="ECO:0000313" key="7">
    <source>
        <dbReference type="Proteomes" id="UP000316905"/>
    </source>
</evidence>
<feature type="region of interest" description="Disordered" evidence="4">
    <location>
        <begin position="333"/>
        <end position="353"/>
    </location>
</feature>
<comment type="similarity">
    <text evidence="3">Belongs to the glycosyl hydrolase 5 (cellulase A) family.</text>
</comment>
<keyword evidence="1 3" id="KW-0378">Hydrolase</keyword>
<dbReference type="GO" id="GO:0004553">
    <property type="term" value="F:hydrolase activity, hydrolyzing O-glycosyl compounds"/>
    <property type="evidence" value="ECO:0007669"/>
    <property type="project" value="InterPro"/>
</dbReference>
<evidence type="ECO:0000256" key="1">
    <source>
        <dbReference type="ARBA" id="ARBA00022801"/>
    </source>
</evidence>
<evidence type="ECO:0000256" key="2">
    <source>
        <dbReference type="ARBA" id="ARBA00023295"/>
    </source>
</evidence>
<evidence type="ECO:0000256" key="3">
    <source>
        <dbReference type="RuleBase" id="RU361153"/>
    </source>
</evidence>
<dbReference type="InterPro" id="IPR017853">
    <property type="entry name" value="GH"/>
</dbReference>
<organism evidence="6 7">
    <name type="scientific">Pseudomonas duriflava</name>
    <dbReference type="NCBI Taxonomy" id="459528"/>
    <lineage>
        <taxon>Bacteria</taxon>
        <taxon>Pseudomonadati</taxon>
        <taxon>Pseudomonadota</taxon>
        <taxon>Gammaproteobacteria</taxon>
        <taxon>Pseudomonadales</taxon>
        <taxon>Pseudomonadaceae</taxon>
        <taxon>Pseudomonas</taxon>
    </lineage>
</organism>
<dbReference type="PANTHER" id="PTHR34142:SF1">
    <property type="entry name" value="GLYCOSIDE HYDROLASE FAMILY 5 DOMAIN-CONTAINING PROTEIN"/>
    <property type="match status" value="1"/>
</dbReference>
<feature type="compositionally biased region" description="Low complexity" evidence="4">
    <location>
        <begin position="442"/>
        <end position="452"/>
    </location>
</feature>
<feature type="region of interest" description="Disordered" evidence="4">
    <location>
        <begin position="442"/>
        <end position="462"/>
    </location>
</feature>
<dbReference type="Proteomes" id="UP000316905">
    <property type="component" value="Unassembled WGS sequence"/>
</dbReference>
<feature type="domain" description="Glycoside hydrolase family 5" evidence="5">
    <location>
        <begin position="41"/>
        <end position="292"/>
    </location>
</feature>
<gene>
    <name evidence="6" type="ORF">IQ22_03492</name>
</gene>
<evidence type="ECO:0000313" key="6">
    <source>
        <dbReference type="EMBL" id="TWI52349.1"/>
    </source>
</evidence>
<protein>
    <submittedName>
        <fullName evidence="6">Aryl-phospho-beta-D-glucosidase BglC (GH1 family)</fullName>
    </submittedName>
</protein>
<dbReference type="InterPro" id="IPR001547">
    <property type="entry name" value="Glyco_hydro_5"/>
</dbReference>
<sequence length="552" mass="59795">MAALAFGSTTARAEQVDLVGLNIAGAEFADHVLPGVNGTNFFFAEERYFQYWSSKGIRLIRFPILWERLQPTLGGPLDPTYAGLITRTLGYAQKYNMKIILDMHNYIRYRGQVIGTNSVPYARYQEVWTQIAKQWSSHPGLYAYDIMNEPHDATAYWPTAAQHGINGVRAVDKRRPIFIEGNAWAGAYQWPQWNDPLLNLKDPSNNLIFQAHSYWDEGSGGTYNNVTAANLDPQYGVNRIKPFVEWLKKNGKRGMIGEIGIPDNDARWNVVLDNVLAYLRQNCIPVTYWAAGPGWGSYKLAVEPINGKERPQWPTLQKYINNTSCTAYGPMATGAAPTPAPTAPTPAPSTSDGVTSAINSFTNGDWLNGVYRAKAGFSVPATTANVAAFKVGAFVRLANGQTVKVTSVQVVGSNMSVFVEGPLLDGNAVGYPKTLTVVSSTSTAPVSGSTPTAPTPAPTTPAATGVTSTINNFTNTDWLNGVYRKKLGFSIPATTANKAAFKVGASVKMANGQIRKIYYVQVIGSNMSVFVDGAAVNSSTVGYPNKLSTVSN</sequence>
<proteinExistence type="inferred from homology"/>
<evidence type="ECO:0000259" key="5">
    <source>
        <dbReference type="Pfam" id="PF00150"/>
    </source>
</evidence>